<sequence length="77" mass="8513">MSERLHNDVDPIETRDWLQAIESVIREEGVERAQYLIDQLLSEARKGGVKVAAGASAGNYVNTIAVEDEPEYPGNLD</sequence>
<proteinExistence type="predicted"/>
<organism evidence="1">
    <name type="scientific">Acinetobacter baumannii</name>
    <dbReference type="NCBI Taxonomy" id="470"/>
    <lineage>
        <taxon>Bacteria</taxon>
        <taxon>Pseudomonadati</taxon>
        <taxon>Pseudomonadota</taxon>
        <taxon>Gammaproteobacteria</taxon>
        <taxon>Moraxellales</taxon>
        <taxon>Moraxellaceae</taxon>
        <taxon>Acinetobacter</taxon>
        <taxon>Acinetobacter calcoaceticus/baumannii complex</taxon>
    </lineage>
</organism>
<name>A0ABD5DIE4_ACIBA</name>
<gene>
    <name evidence="1" type="ORF">FPK87_27020</name>
</gene>
<evidence type="ECO:0000313" key="1">
    <source>
        <dbReference type="EMBL" id="MDR8264076.1"/>
    </source>
</evidence>
<comment type="caution">
    <text evidence="1">The sequence shown here is derived from an EMBL/GenBank/DDBJ whole genome shotgun (WGS) entry which is preliminary data.</text>
</comment>
<protein>
    <submittedName>
        <fullName evidence="1">Pyruvate dehydrogenase subunit E1</fullName>
    </submittedName>
</protein>
<dbReference type="EMBL" id="VMBB01001415">
    <property type="protein sequence ID" value="MDR8264076.1"/>
    <property type="molecule type" value="Genomic_DNA"/>
</dbReference>
<keyword evidence="1" id="KW-0670">Pyruvate</keyword>
<dbReference type="AlphaFoldDB" id="A0ABD5DIE4"/>
<accession>A0ABD5DIE4</accession>
<feature type="non-terminal residue" evidence="1">
    <location>
        <position position="77"/>
    </location>
</feature>
<reference evidence="1" key="1">
    <citation type="submission" date="2019-07" db="EMBL/GenBank/DDBJ databases">
        <title>Biological characteristics of mucoid Acinetobacter baumannii from a general hospital in China.</title>
        <authorList>
            <person name="Hua X."/>
            <person name="Yu Y."/>
        </authorList>
    </citation>
    <scope>NUCLEOTIDE SEQUENCE [LARGE SCALE GENOMIC DNA]</scope>
    <source>
        <strain evidence="1">N41</strain>
    </source>
</reference>